<feature type="binding site" evidence="6">
    <location>
        <begin position="256"/>
        <end position="259"/>
    </location>
    <ligand>
        <name>substrate</name>
    </ligand>
</feature>
<evidence type="ECO:0000256" key="5">
    <source>
        <dbReference type="PIRSR" id="PIRSR001221-1"/>
    </source>
</evidence>
<dbReference type="AlphaFoldDB" id="A0A8T9CHK8"/>
<sequence length="534" mass="58550">MAPALLEVTGLDAEPTLPKTIDTKVPIVKETAVTTWKEIRNRRRREINKKVPREYLLPPHLLTSRNSSNLIRTSGLLSAREIDIVSPSATKLLEKIHSQEFTAVEVTRAFCKSSAVAHQAVRHYTFWIESNTSDIQELDQYMRVHKKPKGPLHGLPISVKEHICLAGTPSTSGFIAWADNMSDSDALIIQVLRKAGAIFHVKTTNPQGLMALETSSNLYGTTTNPFNSNLTPGGSSGGEAALIAMRGSLLGIGTDIGGSIRVPSAFCGIFGLKPSVAGLPHGGLSGAQAGMENIIGCVGPMATCVVLASEPWLQEPSLVELPWKTEVKTPKHLKIGIIYHDGVVHPHPPITRCLQQTVHAIERAGHEVVPWDTSLHRALVECIEKLYFLDAGKDFHSVFDKGNESPTVIMKWVLERVDTAPASITDSWKLNKFRDLLRTSYAAQWNAAGIDAILCSSNASVASVHNESTYWGYSSVFNILDLSAAVFPVGKVEATDSWENLPTTQDFWERRIRYIGNAGLMLVEGVRRDTVMRR</sequence>
<organism evidence="8 9">
    <name type="scientific">Lachnellula suecica</name>
    <dbReference type="NCBI Taxonomy" id="602035"/>
    <lineage>
        <taxon>Eukaryota</taxon>
        <taxon>Fungi</taxon>
        <taxon>Dikarya</taxon>
        <taxon>Ascomycota</taxon>
        <taxon>Pezizomycotina</taxon>
        <taxon>Leotiomycetes</taxon>
        <taxon>Helotiales</taxon>
        <taxon>Lachnaceae</taxon>
        <taxon>Lachnellula</taxon>
    </lineage>
</organism>
<feature type="binding site" evidence="6">
    <location>
        <position position="209"/>
    </location>
    <ligand>
        <name>substrate</name>
    </ligand>
</feature>
<feature type="binding site" evidence="6">
    <location>
        <position position="235"/>
    </location>
    <ligand>
        <name>substrate</name>
    </ligand>
</feature>
<dbReference type="InterPro" id="IPR023631">
    <property type="entry name" value="Amidase_dom"/>
</dbReference>
<dbReference type="Pfam" id="PF01425">
    <property type="entry name" value="Amidase"/>
    <property type="match status" value="1"/>
</dbReference>
<feature type="active site" description="Acyl-ester intermediate" evidence="5">
    <location>
        <position position="259"/>
    </location>
</feature>
<dbReference type="PANTHER" id="PTHR46072:SF4">
    <property type="entry name" value="AMIDASE C550.07-RELATED"/>
    <property type="match status" value="1"/>
</dbReference>
<evidence type="ECO:0000256" key="1">
    <source>
        <dbReference type="ARBA" id="ARBA00001311"/>
    </source>
</evidence>
<evidence type="ECO:0000313" key="8">
    <source>
        <dbReference type="EMBL" id="TVY85118.1"/>
    </source>
</evidence>
<dbReference type="SUPFAM" id="SSF75304">
    <property type="entry name" value="Amidase signature (AS) enzymes"/>
    <property type="match status" value="1"/>
</dbReference>
<keyword evidence="9" id="KW-1185">Reference proteome</keyword>
<evidence type="ECO:0000256" key="6">
    <source>
        <dbReference type="PIRSR" id="PIRSR001221-2"/>
    </source>
</evidence>
<accession>A0A8T9CHK8</accession>
<name>A0A8T9CHK8_9HELO</name>
<dbReference type="Gene3D" id="3.90.1300.10">
    <property type="entry name" value="Amidase signature (AS) domain"/>
    <property type="match status" value="1"/>
</dbReference>
<evidence type="ECO:0000259" key="7">
    <source>
        <dbReference type="Pfam" id="PF01425"/>
    </source>
</evidence>
<comment type="caution">
    <text evidence="8">The sequence shown here is derived from an EMBL/GenBank/DDBJ whole genome shotgun (WGS) entry which is preliminary data.</text>
</comment>
<gene>
    <name evidence="8" type="ORF">LSUE1_G000430</name>
</gene>
<dbReference type="EMBL" id="QGMK01000029">
    <property type="protein sequence ID" value="TVY85118.1"/>
    <property type="molecule type" value="Genomic_DNA"/>
</dbReference>
<evidence type="ECO:0000256" key="3">
    <source>
        <dbReference type="ARBA" id="ARBA00012922"/>
    </source>
</evidence>
<feature type="domain" description="Amidase" evidence="7">
    <location>
        <begin position="105"/>
        <end position="492"/>
    </location>
</feature>
<dbReference type="EC" id="3.5.1.4" evidence="3"/>
<dbReference type="PROSITE" id="PS00571">
    <property type="entry name" value="AMIDASES"/>
    <property type="match status" value="1"/>
</dbReference>
<dbReference type="InterPro" id="IPR036928">
    <property type="entry name" value="AS_sf"/>
</dbReference>
<keyword evidence="4" id="KW-0378">Hydrolase</keyword>
<dbReference type="InterPro" id="IPR020556">
    <property type="entry name" value="Amidase_CS"/>
</dbReference>
<feature type="active site" description="Charge relay system" evidence="5">
    <location>
        <position position="160"/>
    </location>
</feature>
<dbReference type="OrthoDB" id="6428749at2759"/>
<dbReference type="GO" id="GO:0004040">
    <property type="term" value="F:amidase activity"/>
    <property type="evidence" value="ECO:0007669"/>
    <property type="project" value="UniProtKB-EC"/>
</dbReference>
<proteinExistence type="inferred from homology"/>
<reference evidence="8 9" key="1">
    <citation type="submission" date="2018-05" db="EMBL/GenBank/DDBJ databases">
        <title>Genome sequencing and assembly of the regulated plant pathogen Lachnellula willkommii and related sister species for the development of diagnostic species identification markers.</title>
        <authorList>
            <person name="Giroux E."/>
            <person name="Bilodeau G."/>
        </authorList>
    </citation>
    <scope>NUCLEOTIDE SEQUENCE [LARGE SCALE GENOMIC DNA]</scope>
    <source>
        <strain evidence="8 9">CBS 268.59</strain>
    </source>
</reference>
<protein>
    <recommendedName>
        <fullName evidence="3">amidase</fullName>
        <ecNumber evidence="3">3.5.1.4</ecNumber>
    </recommendedName>
</protein>
<dbReference type="PANTHER" id="PTHR46072">
    <property type="entry name" value="AMIDASE-RELATED-RELATED"/>
    <property type="match status" value="1"/>
</dbReference>
<comment type="catalytic activity">
    <reaction evidence="1">
        <text>a monocarboxylic acid amide + H2O = a monocarboxylate + NH4(+)</text>
        <dbReference type="Rhea" id="RHEA:12020"/>
        <dbReference type="ChEBI" id="CHEBI:15377"/>
        <dbReference type="ChEBI" id="CHEBI:28938"/>
        <dbReference type="ChEBI" id="CHEBI:35757"/>
        <dbReference type="ChEBI" id="CHEBI:83628"/>
        <dbReference type="EC" id="3.5.1.4"/>
    </reaction>
</comment>
<dbReference type="PIRSF" id="PIRSF001221">
    <property type="entry name" value="Amidase_fungi"/>
    <property type="match status" value="1"/>
</dbReference>
<dbReference type="Proteomes" id="UP000469558">
    <property type="component" value="Unassembled WGS sequence"/>
</dbReference>
<comment type="similarity">
    <text evidence="2">Belongs to the amidase family.</text>
</comment>
<evidence type="ECO:0000313" key="9">
    <source>
        <dbReference type="Proteomes" id="UP000469558"/>
    </source>
</evidence>
<evidence type="ECO:0000256" key="2">
    <source>
        <dbReference type="ARBA" id="ARBA00009199"/>
    </source>
</evidence>
<evidence type="ECO:0000256" key="4">
    <source>
        <dbReference type="ARBA" id="ARBA00022801"/>
    </source>
</evidence>
<feature type="active site" description="Charge relay system" evidence="5">
    <location>
        <position position="235"/>
    </location>
</feature>